<proteinExistence type="predicted"/>
<dbReference type="AlphaFoldDB" id="A0A5C3PXL9"/>
<sequence length="215" mass="22825">MRSVDCHLIKIATACADLCQAHIAVRPPRALDSQTGLTLRSSPSAPANSPRPHPLLDNRTPPNLEQNADVDVAHDRGLAVTPARRHGIPAQGTRAEGELALSGDGSSSAGRLSNVAAASHSPANLAVSTPSSSRLSPSHFLETSCTLVTLLRTVTVDDAHRSSRFRLCAAAHVLYALSSLRCPGLGSCHPFDAERLCLNVDSRPSLRVRLSRARR</sequence>
<organism evidence="2 3">
    <name type="scientific">Polyporus arcularius HHB13444</name>
    <dbReference type="NCBI Taxonomy" id="1314778"/>
    <lineage>
        <taxon>Eukaryota</taxon>
        <taxon>Fungi</taxon>
        <taxon>Dikarya</taxon>
        <taxon>Basidiomycota</taxon>
        <taxon>Agaricomycotina</taxon>
        <taxon>Agaricomycetes</taxon>
        <taxon>Polyporales</taxon>
        <taxon>Polyporaceae</taxon>
        <taxon>Polyporus</taxon>
    </lineage>
</organism>
<gene>
    <name evidence="2" type="ORF">K466DRAFT_100230</name>
</gene>
<feature type="region of interest" description="Disordered" evidence="1">
    <location>
        <begin position="34"/>
        <end position="66"/>
    </location>
</feature>
<dbReference type="EMBL" id="ML210980">
    <property type="protein sequence ID" value="TFK93539.1"/>
    <property type="molecule type" value="Genomic_DNA"/>
</dbReference>
<name>A0A5C3PXL9_9APHY</name>
<dbReference type="InParanoid" id="A0A5C3PXL9"/>
<feature type="region of interest" description="Disordered" evidence="1">
    <location>
        <begin position="81"/>
        <end position="115"/>
    </location>
</feature>
<keyword evidence="3" id="KW-1185">Reference proteome</keyword>
<accession>A0A5C3PXL9</accession>
<feature type="compositionally biased region" description="Low complexity" evidence="1">
    <location>
        <begin position="40"/>
        <end position="50"/>
    </location>
</feature>
<protein>
    <submittedName>
        <fullName evidence="2">Uncharacterized protein</fullName>
    </submittedName>
</protein>
<evidence type="ECO:0000256" key="1">
    <source>
        <dbReference type="SAM" id="MobiDB-lite"/>
    </source>
</evidence>
<evidence type="ECO:0000313" key="2">
    <source>
        <dbReference type="EMBL" id="TFK93539.1"/>
    </source>
</evidence>
<evidence type="ECO:0000313" key="3">
    <source>
        <dbReference type="Proteomes" id="UP000308197"/>
    </source>
</evidence>
<dbReference type="Proteomes" id="UP000308197">
    <property type="component" value="Unassembled WGS sequence"/>
</dbReference>
<reference evidence="2 3" key="1">
    <citation type="journal article" date="2019" name="Nat. Ecol. Evol.">
        <title>Megaphylogeny resolves global patterns of mushroom evolution.</title>
        <authorList>
            <person name="Varga T."/>
            <person name="Krizsan K."/>
            <person name="Foldi C."/>
            <person name="Dima B."/>
            <person name="Sanchez-Garcia M."/>
            <person name="Sanchez-Ramirez S."/>
            <person name="Szollosi G.J."/>
            <person name="Szarkandi J.G."/>
            <person name="Papp V."/>
            <person name="Albert L."/>
            <person name="Andreopoulos W."/>
            <person name="Angelini C."/>
            <person name="Antonin V."/>
            <person name="Barry K.W."/>
            <person name="Bougher N.L."/>
            <person name="Buchanan P."/>
            <person name="Buyck B."/>
            <person name="Bense V."/>
            <person name="Catcheside P."/>
            <person name="Chovatia M."/>
            <person name="Cooper J."/>
            <person name="Damon W."/>
            <person name="Desjardin D."/>
            <person name="Finy P."/>
            <person name="Geml J."/>
            <person name="Haridas S."/>
            <person name="Hughes K."/>
            <person name="Justo A."/>
            <person name="Karasinski D."/>
            <person name="Kautmanova I."/>
            <person name="Kiss B."/>
            <person name="Kocsube S."/>
            <person name="Kotiranta H."/>
            <person name="LaButti K.M."/>
            <person name="Lechner B.E."/>
            <person name="Liimatainen K."/>
            <person name="Lipzen A."/>
            <person name="Lukacs Z."/>
            <person name="Mihaltcheva S."/>
            <person name="Morgado L.N."/>
            <person name="Niskanen T."/>
            <person name="Noordeloos M.E."/>
            <person name="Ohm R.A."/>
            <person name="Ortiz-Santana B."/>
            <person name="Ovrebo C."/>
            <person name="Racz N."/>
            <person name="Riley R."/>
            <person name="Savchenko A."/>
            <person name="Shiryaev A."/>
            <person name="Soop K."/>
            <person name="Spirin V."/>
            <person name="Szebenyi C."/>
            <person name="Tomsovsky M."/>
            <person name="Tulloss R.E."/>
            <person name="Uehling J."/>
            <person name="Grigoriev I.V."/>
            <person name="Vagvolgyi C."/>
            <person name="Papp T."/>
            <person name="Martin F.M."/>
            <person name="Miettinen O."/>
            <person name="Hibbett D.S."/>
            <person name="Nagy L.G."/>
        </authorList>
    </citation>
    <scope>NUCLEOTIDE SEQUENCE [LARGE SCALE GENOMIC DNA]</scope>
    <source>
        <strain evidence="2 3">HHB13444</strain>
    </source>
</reference>
<feature type="compositionally biased region" description="Low complexity" evidence="1">
    <location>
        <begin position="98"/>
        <end position="110"/>
    </location>
</feature>